<dbReference type="EC" id="2.7.13.3" evidence="2"/>
<keyword evidence="5" id="KW-0418">Kinase</keyword>
<sequence length="582" mass="63921">MINAMAEGLGRSDQVADGTGVVDRDWMIHSVESMLRQAFPTLIIVGSQASIYFNDACRALLPLSASQGGVFGDMAPSLSSQLAATVAAAWAGDGGTADDIRLHVDRSEGARETWVTAAVTPIAREGKVHAVLCVLRDVTEEKGLRARLVTAESTLDSLATLAPLFLWRLDTRGVIRWMNDRCQTYFGVSLPQARTDGWMGWLHPAERDRIIADWGRAVTLAKPFESRHRLRSAGGVYRWFTIRALPQFDEHGELFEWHSAALEVLDAETAAPERRLLWTVDVADWTRRFLNIDTQTAWPGDRPSVIAWSDQLAAVLEEDRPAFRSAIETLMTGRSIEAAYRVRDRSGSLLSVEDTAFPLTEADGTISRFVGESRIRTQRGKTVLLIDPARRGCQVRRALESDEVRVDVTGALDQTLRTRTGVQTIVYCSDSTVVDILKATEVVGRELPDVPLVILGDPLATPREVIALHNSGVVDLLSYGDTDETHIAAIRAHCGISNDNIDLSLPGRPTRQALARLSQREREILEHAVAGGTSKTIGRVLGISPRTVDYHRGKALDKLGMRSVSQAGDLLTPRQALPASRY</sequence>
<evidence type="ECO:0000256" key="2">
    <source>
        <dbReference type="ARBA" id="ARBA00012438"/>
    </source>
</evidence>
<dbReference type="InterPro" id="IPR035965">
    <property type="entry name" value="PAS-like_dom_sf"/>
</dbReference>
<dbReference type="InterPro" id="IPR000792">
    <property type="entry name" value="Tscrpt_reg_LuxR_C"/>
</dbReference>
<dbReference type="SMART" id="SM00086">
    <property type="entry name" value="PAC"/>
    <property type="match status" value="3"/>
</dbReference>
<dbReference type="SUPFAM" id="SSF55785">
    <property type="entry name" value="PYP-like sensor domain (PAS domain)"/>
    <property type="match status" value="2"/>
</dbReference>
<accession>A0A7W9L6Y5</accession>
<dbReference type="Gene3D" id="1.10.10.10">
    <property type="entry name" value="Winged helix-like DNA-binding domain superfamily/Winged helix DNA-binding domain"/>
    <property type="match status" value="1"/>
</dbReference>
<dbReference type="EMBL" id="JACHLJ010000004">
    <property type="protein sequence ID" value="MBB5772900.1"/>
    <property type="molecule type" value="Genomic_DNA"/>
</dbReference>
<dbReference type="GO" id="GO:0006355">
    <property type="term" value="P:regulation of DNA-templated transcription"/>
    <property type="evidence" value="ECO:0007669"/>
    <property type="project" value="InterPro"/>
</dbReference>
<dbReference type="CDD" id="cd00130">
    <property type="entry name" value="PAS"/>
    <property type="match status" value="1"/>
</dbReference>
<dbReference type="InterPro" id="IPR013656">
    <property type="entry name" value="PAS_4"/>
</dbReference>
<dbReference type="Pfam" id="PF08448">
    <property type="entry name" value="PAS_4"/>
    <property type="match status" value="1"/>
</dbReference>
<gene>
    <name evidence="7" type="ORF">HNP47_002920</name>
</gene>
<protein>
    <recommendedName>
        <fullName evidence="2">histidine kinase</fullName>
        <ecNumber evidence="2">2.7.13.3</ecNumber>
    </recommendedName>
</protein>
<dbReference type="GO" id="GO:0003677">
    <property type="term" value="F:DNA binding"/>
    <property type="evidence" value="ECO:0007669"/>
    <property type="project" value="UniProtKB-KW"/>
</dbReference>
<evidence type="ECO:0000256" key="1">
    <source>
        <dbReference type="ARBA" id="ARBA00000085"/>
    </source>
</evidence>
<dbReference type="PROSITE" id="PS50043">
    <property type="entry name" value="HTH_LUXR_2"/>
    <property type="match status" value="1"/>
</dbReference>
<organism evidence="7 8">
    <name type="scientific">Brevundimonas vesicularis</name>
    <name type="common">Pseudomonas vesicularis</name>
    <dbReference type="NCBI Taxonomy" id="41276"/>
    <lineage>
        <taxon>Bacteria</taxon>
        <taxon>Pseudomonadati</taxon>
        <taxon>Pseudomonadota</taxon>
        <taxon>Alphaproteobacteria</taxon>
        <taxon>Caulobacterales</taxon>
        <taxon>Caulobacteraceae</taxon>
        <taxon>Brevundimonas</taxon>
    </lineage>
</organism>
<dbReference type="InterPro" id="IPR013655">
    <property type="entry name" value="PAS_fold_3"/>
</dbReference>
<dbReference type="AlphaFoldDB" id="A0A7W9L6Y5"/>
<proteinExistence type="predicted"/>
<feature type="domain" description="HTH luxR-type" evidence="6">
    <location>
        <begin position="510"/>
        <end position="575"/>
    </location>
</feature>
<evidence type="ECO:0000313" key="7">
    <source>
        <dbReference type="EMBL" id="MBB5772900.1"/>
    </source>
</evidence>
<dbReference type="SMART" id="SM00421">
    <property type="entry name" value="HTH_LUXR"/>
    <property type="match status" value="1"/>
</dbReference>
<dbReference type="PANTHER" id="PTHR43304:SF1">
    <property type="entry name" value="PAC DOMAIN-CONTAINING PROTEIN"/>
    <property type="match status" value="1"/>
</dbReference>
<name>A0A7W9L6Y5_BREVE</name>
<evidence type="ECO:0000256" key="4">
    <source>
        <dbReference type="ARBA" id="ARBA00022679"/>
    </source>
</evidence>
<dbReference type="InterPro" id="IPR052162">
    <property type="entry name" value="Sensor_kinase/Photoreceptor"/>
</dbReference>
<dbReference type="SMART" id="SM00091">
    <property type="entry name" value="PAS"/>
    <property type="match status" value="1"/>
</dbReference>
<dbReference type="Pfam" id="PF00196">
    <property type="entry name" value="GerE"/>
    <property type="match status" value="1"/>
</dbReference>
<dbReference type="PRINTS" id="PR00038">
    <property type="entry name" value="HTHLUXR"/>
</dbReference>
<reference evidence="7 8" key="1">
    <citation type="submission" date="2020-08" db="EMBL/GenBank/DDBJ databases">
        <title>Functional genomics of gut bacteria from endangered species of beetles.</title>
        <authorList>
            <person name="Carlos-Shanley C."/>
        </authorList>
    </citation>
    <scope>NUCLEOTIDE SEQUENCE [LARGE SCALE GENOMIC DNA]</scope>
    <source>
        <strain evidence="7 8">S00192</strain>
    </source>
</reference>
<dbReference type="InterPro" id="IPR000014">
    <property type="entry name" value="PAS"/>
</dbReference>
<dbReference type="InterPro" id="IPR016032">
    <property type="entry name" value="Sig_transdc_resp-reg_C-effctor"/>
</dbReference>
<dbReference type="InterPro" id="IPR001610">
    <property type="entry name" value="PAC"/>
</dbReference>
<dbReference type="CDD" id="cd06170">
    <property type="entry name" value="LuxR_C_like"/>
    <property type="match status" value="1"/>
</dbReference>
<dbReference type="Pfam" id="PF08447">
    <property type="entry name" value="PAS_3"/>
    <property type="match status" value="2"/>
</dbReference>
<dbReference type="SUPFAM" id="SSF46894">
    <property type="entry name" value="C-terminal effector domain of the bipartite response regulators"/>
    <property type="match status" value="1"/>
</dbReference>
<dbReference type="Gene3D" id="3.30.450.20">
    <property type="entry name" value="PAS domain"/>
    <property type="match status" value="3"/>
</dbReference>
<evidence type="ECO:0000256" key="3">
    <source>
        <dbReference type="ARBA" id="ARBA00022553"/>
    </source>
</evidence>
<evidence type="ECO:0000256" key="5">
    <source>
        <dbReference type="ARBA" id="ARBA00022777"/>
    </source>
</evidence>
<dbReference type="PANTHER" id="PTHR43304">
    <property type="entry name" value="PHYTOCHROME-LIKE PROTEIN CPH1"/>
    <property type="match status" value="1"/>
</dbReference>
<evidence type="ECO:0000259" key="6">
    <source>
        <dbReference type="PROSITE" id="PS50043"/>
    </source>
</evidence>
<dbReference type="RefSeq" id="WP_184280093.1">
    <property type="nucleotide sequence ID" value="NZ_JACHLJ010000004.1"/>
</dbReference>
<dbReference type="GO" id="GO:0004673">
    <property type="term" value="F:protein histidine kinase activity"/>
    <property type="evidence" value="ECO:0007669"/>
    <property type="project" value="UniProtKB-EC"/>
</dbReference>
<comment type="caution">
    <text evidence="7">The sequence shown here is derived from an EMBL/GenBank/DDBJ whole genome shotgun (WGS) entry which is preliminary data.</text>
</comment>
<comment type="catalytic activity">
    <reaction evidence="1">
        <text>ATP + protein L-histidine = ADP + protein N-phospho-L-histidine.</text>
        <dbReference type="EC" id="2.7.13.3"/>
    </reaction>
</comment>
<keyword evidence="7" id="KW-0238">DNA-binding</keyword>
<keyword evidence="4" id="KW-0808">Transferase</keyword>
<evidence type="ECO:0000313" key="8">
    <source>
        <dbReference type="Proteomes" id="UP000556201"/>
    </source>
</evidence>
<dbReference type="Proteomes" id="UP000556201">
    <property type="component" value="Unassembled WGS sequence"/>
</dbReference>
<keyword evidence="3" id="KW-0597">Phosphoprotein</keyword>
<dbReference type="InterPro" id="IPR036388">
    <property type="entry name" value="WH-like_DNA-bd_sf"/>
</dbReference>